<protein>
    <submittedName>
        <fullName evidence="1">Uncharacterized protein</fullName>
    </submittedName>
</protein>
<accession>A0A4V6WKI7</accession>
<comment type="caution">
    <text evidence="1">The sequence shown here is derived from an EMBL/GenBank/DDBJ whole genome shotgun (WGS) entry which is preliminary data.</text>
</comment>
<name>A0A4V6WKI7_9PEZI</name>
<dbReference type="STRING" id="331657.A0A4V6WKI7"/>
<evidence type="ECO:0000313" key="2">
    <source>
        <dbReference type="Proteomes" id="UP000308768"/>
    </source>
</evidence>
<organism evidence="1 2">
    <name type="scientific">Cryomyces minteri</name>
    <dbReference type="NCBI Taxonomy" id="331657"/>
    <lineage>
        <taxon>Eukaryota</taxon>
        <taxon>Fungi</taxon>
        <taxon>Dikarya</taxon>
        <taxon>Ascomycota</taxon>
        <taxon>Pezizomycotina</taxon>
        <taxon>Dothideomycetes</taxon>
        <taxon>Dothideomycetes incertae sedis</taxon>
        <taxon>Cryomyces</taxon>
    </lineage>
</organism>
<reference evidence="1 2" key="1">
    <citation type="submission" date="2017-03" db="EMBL/GenBank/DDBJ databases">
        <title>Genomes of endolithic fungi from Antarctica.</title>
        <authorList>
            <person name="Coleine C."/>
            <person name="Masonjones S."/>
            <person name="Stajich J.E."/>
        </authorList>
    </citation>
    <scope>NUCLEOTIDE SEQUENCE [LARGE SCALE GENOMIC DNA]</scope>
    <source>
        <strain evidence="1 2">CCFEE 5187</strain>
    </source>
</reference>
<keyword evidence="2" id="KW-1185">Reference proteome</keyword>
<dbReference type="AlphaFoldDB" id="A0A4V6WKI7"/>
<dbReference type="OrthoDB" id="2186602at2759"/>
<proteinExistence type="predicted"/>
<dbReference type="EMBL" id="NAJN01002365">
    <property type="protein sequence ID" value="TKA53769.1"/>
    <property type="molecule type" value="Genomic_DNA"/>
</dbReference>
<dbReference type="Proteomes" id="UP000308768">
    <property type="component" value="Unassembled WGS sequence"/>
</dbReference>
<evidence type="ECO:0000313" key="1">
    <source>
        <dbReference type="EMBL" id="TKA53769.1"/>
    </source>
</evidence>
<gene>
    <name evidence="1" type="ORF">B0A49_12047</name>
</gene>
<sequence>MASSDAAASDPLLYLRQAIASGRPPIPTTTADATSNTDAEQNLAKATHLLFNSDGDHRTFPLTAITRFVSSDKPVDLRSIYLAWQKKDVA</sequence>
<feature type="non-terminal residue" evidence="1">
    <location>
        <position position="90"/>
    </location>
</feature>